<proteinExistence type="predicted"/>
<organism evidence="2 3">
    <name type="scientific">Rhizosphaericola mali</name>
    <dbReference type="NCBI Taxonomy" id="2545455"/>
    <lineage>
        <taxon>Bacteria</taxon>
        <taxon>Pseudomonadati</taxon>
        <taxon>Bacteroidota</taxon>
        <taxon>Chitinophagia</taxon>
        <taxon>Chitinophagales</taxon>
        <taxon>Chitinophagaceae</taxon>
        <taxon>Rhizosphaericola</taxon>
    </lineage>
</organism>
<evidence type="ECO:0000259" key="1">
    <source>
        <dbReference type="Pfam" id="PF09917"/>
    </source>
</evidence>
<feature type="domain" description="DUF2147" evidence="1">
    <location>
        <begin position="28"/>
        <end position="120"/>
    </location>
</feature>
<name>A0A5P2GBU6_9BACT</name>
<evidence type="ECO:0000313" key="3">
    <source>
        <dbReference type="Proteomes" id="UP000292424"/>
    </source>
</evidence>
<dbReference type="EMBL" id="CP044016">
    <property type="protein sequence ID" value="QES90683.1"/>
    <property type="molecule type" value="Genomic_DNA"/>
</dbReference>
<dbReference type="KEGG" id="arac:E0W69_019165"/>
<protein>
    <submittedName>
        <fullName evidence="2">DUF2147 domain-containing protein</fullName>
    </submittedName>
</protein>
<sequence>MFKIICFILINMCCLVLFGQSNVDLIIGKWKSEHGDRTIEFVQKGDHFDAIIKEANDQTLIGKTQISELKKSSNNNYSEGTIFIIKNGKKGICSAILKDGNELEITGKMGFLSRTTKWYRTK</sequence>
<dbReference type="AlphaFoldDB" id="A0A5P2GBU6"/>
<dbReference type="Pfam" id="PF09917">
    <property type="entry name" value="DUF2147"/>
    <property type="match status" value="1"/>
</dbReference>
<reference evidence="2 3" key="1">
    <citation type="submission" date="2019-09" db="EMBL/GenBank/DDBJ databases">
        <title>Complete genome sequence of Arachidicoccus sp. B3-10 isolated from apple orchard soil.</title>
        <authorList>
            <person name="Kim H.S."/>
            <person name="Han K.-I."/>
            <person name="Suh M.K."/>
            <person name="Lee K.C."/>
            <person name="Eom M.K."/>
            <person name="Kim J.-S."/>
            <person name="Kang S.W."/>
            <person name="Sin Y."/>
            <person name="Lee J.-S."/>
        </authorList>
    </citation>
    <scope>NUCLEOTIDE SEQUENCE [LARGE SCALE GENOMIC DNA]</scope>
    <source>
        <strain evidence="2 3">B3-10</strain>
    </source>
</reference>
<dbReference type="InterPro" id="IPR019223">
    <property type="entry name" value="DUF2147"/>
</dbReference>
<keyword evidence="3" id="KW-1185">Reference proteome</keyword>
<gene>
    <name evidence="2" type="ORF">E0W69_019165</name>
</gene>
<dbReference type="Proteomes" id="UP000292424">
    <property type="component" value="Chromosome"/>
</dbReference>
<dbReference type="OrthoDB" id="670849at2"/>
<dbReference type="Gene3D" id="2.40.128.520">
    <property type="match status" value="1"/>
</dbReference>
<accession>A0A5P2GBU6</accession>
<evidence type="ECO:0000313" key="2">
    <source>
        <dbReference type="EMBL" id="QES90683.1"/>
    </source>
</evidence>